<dbReference type="InterPro" id="IPR005950">
    <property type="entry name" value="ModA"/>
</dbReference>
<dbReference type="Proteomes" id="UP000066284">
    <property type="component" value="Chromosome 1"/>
</dbReference>
<comment type="subunit">
    <text evidence="5">The complex is composed of two ATP-binding proteins (ModC), two transmembrane proteins (ModB) and a solute-binding protein (ModA).</text>
</comment>
<keyword evidence="9" id="KW-1185">Reference proteome</keyword>
<gene>
    <name evidence="8" type="primary">modA</name>
    <name evidence="8" type="ORF">NITINOP_3184</name>
</gene>
<organism evidence="8 9">
    <name type="scientific">Candidatus Nitrospira inopinata</name>
    <dbReference type="NCBI Taxonomy" id="1715989"/>
    <lineage>
        <taxon>Bacteria</taxon>
        <taxon>Pseudomonadati</taxon>
        <taxon>Nitrospirota</taxon>
        <taxon>Nitrospiria</taxon>
        <taxon>Nitrospirales</taxon>
        <taxon>Nitrospiraceae</taxon>
        <taxon>Nitrospira</taxon>
    </lineage>
</organism>
<dbReference type="AlphaFoldDB" id="A0A0S4KUR7"/>
<dbReference type="EMBL" id="LN885086">
    <property type="protein sequence ID" value="CUQ68156.1"/>
    <property type="molecule type" value="Genomic_DNA"/>
</dbReference>
<dbReference type="OrthoDB" id="9785015at2"/>
<dbReference type="PANTHER" id="PTHR30632:SF14">
    <property type="entry name" value="TUNGSTATE_MOLYBDATE_CHROMATE-BINDING PROTEIN MODA"/>
    <property type="match status" value="1"/>
</dbReference>
<dbReference type="FunFam" id="3.40.190.10:FF:000035">
    <property type="entry name" value="Molybdate ABC transporter substrate-binding protein"/>
    <property type="match status" value="1"/>
</dbReference>
<evidence type="ECO:0000256" key="4">
    <source>
        <dbReference type="ARBA" id="ARBA00022729"/>
    </source>
</evidence>
<evidence type="ECO:0000313" key="8">
    <source>
        <dbReference type="EMBL" id="CUQ68156.1"/>
    </source>
</evidence>
<dbReference type="STRING" id="1715989.NITINOP_3184"/>
<dbReference type="KEGG" id="nio:NITINOP_3184"/>
<keyword evidence="4 7" id="KW-0732">Signal</keyword>
<feature type="binding site" evidence="6">
    <location>
        <position position="183"/>
    </location>
    <ligand>
        <name>molybdate</name>
        <dbReference type="ChEBI" id="CHEBI:36264"/>
    </ligand>
</feature>
<dbReference type="GO" id="GO:1901359">
    <property type="term" value="F:tungstate binding"/>
    <property type="evidence" value="ECO:0007669"/>
    <property type="project" value="UniProtKB-ARBA"/>
</dbReference>
<feature type="binding site" evidence="6">
    <location>
        <position position="72"/>
    </location>
    <ligand>
        <name>molybdate</name>
        <dbReference type="ChEBI" id="CHEBI:36264"/>
    </ligand>
</feature>
<evidence type="ECO:0000256" key="3">
    <source>
        <dbReference type="ARBA" id="ARBA00022723"/>
    </source>
</evidence>
<protein>
    <submittedName>
        <fullName evidence="8">Molybdate ABC transporter, periplasmic binding protein</fullName>
    </submittedName>
</protein>
<evidence type="ECO:0000256" key="2">
    <source>
        <dbReference type="ARBA" id="ARBA00022505"/>
    </source>
</evidence>
<evidence type="ECO:0000256" key="5">
    <source>
        <dbReference type="ARBA" id="ARBA00062515"/>
    </source>
</evidence>
<sequence>MWHVPQNKQSRSCVLWIACAVLVVTVFAGSCQALATEILVAAAADLNFAIKDIIAEFEQKTGHRVKLSLGSSGNFYSQISNGAPFEIFFSADIDFPRKLEEAHLTVPNTIFPYAVGRLVVWVTKESPIDVEKAGIDALLDPSVKKIAIANPRHAPYGRAAVAAMKHFGLHDKVESKFVLGENIAQTAQFIQSGNADIGIIALSLAMAPSLREVGRFWEIPLTAYPRMEQGAVILETAKKNGSFDAVKQFADWVSTPAGRAVLKRYGFYMPEEAHTHGK</sequence>
<dbReference type="PANTHER" id="PTHR30632">
    <property type="entry name" value="MOLYBDATE-BINDING PERIPLASMIC PROTEIN"/>
    <property type="match status" value="1"/>
</dbReference>
<evidence type="ECO:0000256" key="1">
    <source>
        <dbReference type="ARBA" id="ARBA00009175"/>
    </source>
</evidence>
<keyword evidence="2 6" id="KW-0500">Molybdenum</keyword>
<dbReference type="NCBIfam" id="TIGR01256">
    <property type="entry name" value="modA"/>
    <property type="match status" value="1"/>
</dbReference>
<accession>A0A0S4KUR7</accession>
<dbReference type="PIRSF" id="PIRSF004846">
    <property type="entry name" value="ModA"/>
    <property type="match status" value="1"/>
</dbReference>
<dbReference type="GO" id="GO:0030973">
    <property type="term" value="F:molybdate ion binding"/>
    <property type="evidence" value="ECO:0007669"/>
    <property type="project" value="InterPro"/>
</dbReference>
<evidence type="ECO:0000256" key="6">
    <source>
        <dbReference type="PIRSR" id="PIRSR004846-1"/>
    </source>
</evidence>
<dbReference type="Gene3D" id="3.40.190.10">
    <property type="entry name" value="Periplasmic binding protein-like II"/>
    <property type="match status" value="2"/>
</dbReference>
<evidence type="ECO:0000313" key="9">
    <source>
        <dbReference type="Proteomes" id="UP000066284"/>
    </source>
</evidence>
<feature type="chain" id="PRO_5006623560" evidence="7">
    <location>
        <begin position="36"/>
        <end position="278"/>
    </location>
</feature>
<name>A0A0S4KUR7_9BACT</name>
<dbReference type="RefSeq" id="WP_082633868.1">
    <property type="nucleotide sequence ID" value="NZ_LN885086.1"/>
</dbReference>
<comment type="similarity">
    <text evidence="1">Belongs to the bacterial solute-binding protein ModA family.</text>
</comment>
<feature type="signal peptide" evidence="7">
    <location>
        <begin position="1"/>
        <end position="35"/>
    </location>
</feature>
<dbReference type="InterPro" id="IPR050682">
    <property type="entry name" value="ModA/WtpA"/>
</dbReference>
<evidence type="ECO:0000256" key="7">
    <source>
        <dbReference type="SAM" id="SignalP"/>
    </source>
</evidence>
<dbReference type="GO" id="GO:0046872">
    <property type="term" value="F:metal ion binding"/>
    <property type="evidence" value="ECO:0007669"/>
    <property type="project" value="UniProtKB-KW"/>
</dbReference>
<dbReference type="InterPro" id="IPR044084">
    <property type="entry name" value="AvModA-like_subst-bd"/>
</dbReference>
<dbReference type="GO" id="GO:0015689">
    <property type="term" value="P:molybdate ion transport"/>
    <property type="evidence" value="ECO:0007669"/>
    <property type="project" value="InterPro"/>
</dbReference>
<dbReference type="CDD" id="cd13539">
    <property type="entry name" value="PBP2_AvModA"/>
    <property type="match status" value="1"/>
</dbReference>
<dbReference type="SUPFAM" id="SSF53850">
    <property type="entry name" value="Periplasmic binding protein-like II"/>
    <property type="match status" value="1"/>
</dbReference>
<reference evidence="9" key="1">
    <citation type="submission" date="2015-09" db="EMBL/GenBank/DDBJ databases">
        <authorList>
            <person name="Daims H."/>
        </authorList>
    </citation>
    <scope>NUCLEOTIDE SEQUENCE [LARGE SCALE GENOMIC DNA]</scope>
</reference>
<proteinExistence type="inferred from homology"/>
<dbReference type="Pfam" id="PF13531">
    <property type="entry name" value="SBP_bac_11"/>
    <property type="match status" value="1"/>
</dbReference>
<keyword evidence="3 6" id="KW-0479">Metal-binding</keyword>